<dbReference type="Pfam" id="PF00781">
    <property type="entry name" value="DAGK_cat"/>
    <property type="match status" value="1"/>
</dbReference>
<keyword evidence="6" id="KW-0067">ATP-binding</keyword>
<accession>A0ABY4FJK4</accession>
<keyword evidence="4" id="KW-0547">Nucleotide-binding</keyword>
<evidence type="ECO:0000256" key="3">
    <source>
        <dbReference type="ARBA" id="ARBA00022679"/>
    </source>
</evidence>
<keyword evidence="12" id="KW-1185">Reference proteome</keyword>
<reference evidence="11 12" key="1">
    <citation type="submission" date="2022-04" db="EMBL/GenBank/DDBJ databases">
        <title>Leucobacter sp. isolated from rhizosphere of garlic.</title>
        <authorList>
            <person name="Won M."/>
            <person name="Lee C.-M."/>
            <person name="Woen H.-Y."/>
            <person name="Kwon S.-W."/>
        </authorList>
    </citation>
    <scope>NUCLEOTIDE SEQUENCE [LARGE SCALE GENOMIC DNA]</scope>
    <source>
        <strain evidence="11 12">H21R-40</strain>
    </source>
</reference>
<keyword evidence="3" id="KW-0808">Transferase</keyword>
<keyword evidence="5 11" id="KW-0418">Kinase</keyword>
<evidence type="ECO:0000313" key="12">
    <source>
        <dbReference type="Proteomes" id="UP000831786"/>
    </source>
</evidence>
<dbReference type="GO" id="GO:0016301">
    <property type="term" value="F:kinase activity"/>
    <property type="evidence" value="ECO:0007669"/>
    <property type="project" value="UniProtKB-KW"/>
</dbReference>
<dbReference type="Proteomes" id="UP000831786">
    <property type="component" value="Chromosome"/>
</dbReference>
<dbReference type="InterPro" id="IPR016064">
    <property type="entry name" value="NAD/diacylglycerol_kinase_sf"/>
</dbReference>
<dbReference type="RefSeq" id="WP_244726973.1">
    <property type="nucleotide sequence ID" value="NZ_CP095045.1"/>
</dbReference>
<evidence type="ECO:0000256" key="9">
    <source>
        <dbReference type="SAM" id="MobiDB-lite"/>
    </source>
</evidence>
<comment type="cofactor">
    <cofactor evidence="1">
        <name>Mg(2+)</name>
        <dbReference type="ChEBI" id="CHEBI:18420"/>
    </cofactor>
</comment>
<dbReference type="Pfam" id="PF19279">
    <property type="entry name" value="YegS_C"/>
    <property type="match status" value="1"/>
</dbReference>
<keyword evidence="7" id="KW-0444">Lipid biosynthesis</keyword>
<sequence length="318" mass="33489">MNDRIGIVWNPSKIAEEELRAAYETARASAPQPPASTGWYATSEEDPGRGAAERALGDGCGVIVAAGGDGTVRAVAERLGESGSPAAELGIVPLGTGNLLARNLDVPLGDARAAFDRVLTGTASPLDLGEVRFATADGGEERQGFVVMVGFGIDAQMIAETDDELKAKAGWLAYIESLGRAASGTEVVGFTVSLDGRPAEHERAHTLLVANCGTLQGGFTLLPDASPDDGELDLLVLRADDVGGWLDTVRNMVWDNGLKRLVSGGERDAESSASTEHLRARDVRIELPEPRRFEIDGDEVGEVEAFSVSILPSALRVR</sequence>
<feature type="domain" description="DAGKc" evidence="10">
    <location>
        <begin position="1"/>
        <end position="135"/>
    </location>
</feature>
<dbReference type="PANTHER" id="PTHR12358">
    <property type="entry name" value="SPHINGOSINE KINASE"/>
    <property type="match status" value="1"/>
</dbReference>
<dbReference type="InterPro" id="IPR050187">
    <property type="entry name" value="Lipid_Phosphate_FormReg"/>
</dbReference>
<comment type="similarity">
    <text evidence="2">Belongs to the diacylglycerol/lipid kinase family.</text>
</comment>
<dbReference type="PANTHER" id="PTHR12358:SF54">
    <property type="entry name" value="SPHINGOSINE KINASE RELATED PROTEIN"/>
    <property type="match status" value="1"/>
</dbReference>
<evidence type="ECO:0000256" key="8">
    <source>
        <dbReference type="ARBA" id="ARBA00023264"/>
    </source>
</evidence>
<dbReference type="InterPro" id="IPR045540">
    <property type="entry name" value="YegS/DAGK_C"/>
</dbReference>
<name>A0ABY4FJK4_9MICO</name>
<keyword evidence="7" id="KW-0594">Phospholipid biosynthesis</keyword>
<feature type="region of interest" description="Disordered" evidence="9">
    <location>
        <begin position="26"/>
        <end position="51"/>
    </location>
</feature>
<protein>
    <submittedName>
        <fullName evidence="11">Diacylglycerol kinase</fullName>
    </submittedName>
</protein>
<dbReference type="Gene3D" id="3.40.50.10330">
    <property type="entry name" value="Probable inorganic polyphosphate/atp-NAD kinase, domain 1"/>
    <property type="match status" value="1"/>
</dbReference>
<evidence type="ECO:0000256" key="5">
    <source>
        <dbReference type="ARBA" id="ARBA00022777"/>
    </source>
</evidence>
<evidence type="ECO:0000256" key="4">
    <source>
        <dbReference type="ARBA" id="ARBA00022741"/>
    </source>
</evidence>
<dbReference type="EMBL" id="CP095045">
    <property type="protein sequence ID" value="UOQ56600.1"/>
    <property type="molecule type" value="Genomic_DNA"/>
</dbReference>
<dbReference type="Gene3D" id="2.60.200.40">
    <property type="match status" value="1"/>
</dbReference>
<evidence type="ECO:0000256" key="2">
    <source>
        <dbReference type="ARBA" id="ARBA00005983"/>
    </source>
</evidence>
<evidence type="ECO:0000256" key="1">
    <source>
        <dbReference type="ARBA" id="ARBA00001946"/>
    </source>
</evidence>
<evidence type="ECO:0000259" key="10">
    <source>
        <dbReference type="PROSITE" id="PS50146"/>
    </source>
</evidence>
<evidence type="ECO:0000256" key="6">
    <source>
        <dbReference type="ARBA" id="ARBA00022840"/>
    </source>
</evidence>
<dbReference type="InterPro" id="IPR017438">
    <property type="entry name" value="ATP-NAD_kinase_N"/>
</dbReference>
<dbReference type="PROSITE" id="PS50146">
    <property type="entry name" value="DAGK"/>
    <property type="match status" value="1"/>
</dbReference>
<proteinExistence type="inferred from homology"/>
<keyword evidence="8" id="KW-1208">Phospholipid metabolism</keyword>
<evidence type="ECO:0000313" key="11">
    <source>
        <dbReference type="EMBL" id="UOQ56600.1"/>
    </source>
</evidence>
<gene>
    <name evidence="11" type="ORF">MUN78_13080</name>
</gene>
<keyword evidence="7" id="KW-0443">Lipid metabolism</keyword>
<organism evidence="11 12">
    <name type="scientific">Leucobacter allii</name>
    <dbReference type="NCBI Taxonomy" id="2932247"/>
    <lineage>
        <taxon>Bacteria</taxon>
        <taxon>Bacillati</taxon>
        <taxon>Actinomycetota</taxon>
        <taxon>Actinomycetes</taxon>
        <taxon>Micrococcales</taxon>
        <taxon>Microbacteriaceae</taxon>
        <taxon>Leucobacter</taxon>
    </lineage>
</organism>
<dbReference type="InterPro" id="IPR001206">
    <property type="entry name" value="Diacylglycerol_kinase_cat_dom"/>
</dbReference>
<evidence type="ECO:0000256" key="7">
    <source>
        <dbReference type="ARBA" id="ARBA00023209"/>
    </source>
</evidence>
<dbReference type="SUPFAM" id="SSF111331">
    <property type="entry name" value="NAD kinase/diacylglycerol kinase-like"/>
    <property type="match status" value="1"/>
</dbReference>